<feature type="region of interest" description="Disordered" evidence="1">
    <location>
        <begin position="21"/>
        <end position="41"/>
    </location>
</feature>
<name>A0A7X2V6X8_9BACI</name>
<keyword evidence="3" id="KW-1185">Reference proteome</keyword>
<reference evidence="2 3" key="1">
    <citation type="journal article" date="2017" name="Int. J. Syst. Evol. Microbiol.">
        <title>Bacillus mangrovi sp. nov., isolated from a sediment sample from a mangrove forest.</title>
        <authorList>
            <person name="Gupta V."/>
            <person name="Singh P.K."/>
            <person name="Korpole S."/>
            <person name="Tanuku N.R.S."/>
            <person name="Pinnaka A.K."/>
        </authorList>
    </citation>
    <scope>NUCLEOTIDE SEQUENCE [LARGE SCALE GENOMIC DNA]</scope>
    <source>
        <strain evidence="2 3">KCTC 33872</strain>
    </source>
</reference>
<evidence type="ECO:0000256" key="1">
    <source>
        <dbReference type="SAM" id="MobiDB-lite"/>
    </source>
</evidence>
<gene>
    <name evidence="2" type="ORF">GKZ89_19375</name>
</gene>
<evidence type="ECO:0000313" key="2">
    <source>
        <dbReference type="EMBL" id="MTH55559.1"/>
    </source>
</evidence>
<sequence length="55" mass="6112">MERLRQRLEAGEKALTAFEKLAGLENPRKQGDSSAAAEAQEPSPYLKLIDIYPLP</sequence>
<protein>
    <submittedName>
        <fullName evidence="2">Uncharacterized protein</fullName>
    </submittedName>
</protein>
<evidence type="ECO:0000313" key="3">
    <source>
        <dbReference type="Proteomes" id="UP000434639"/>
    </source>
</evidence>
<dbReference type="AlphaFoldDB" id="A0A7X2V6X8"/>
<dbReference type="RefSeq" id="WP_155114055.1">
    <property type="nucleotide sequence ID" value="NZ_WMIB01000032.1"/>
</dbReference>
<organism evidence="2 3">
    <name type="scientific">Metabacillus mangrovi</name>
    <dbReference type="NCBI Taxonomy" id="1491830"/>
    <lineage>
        <taxon>Bacteria</taxon>
        <taxon>Bacillati</taxon>
        <taxon>Bacillota</taxon>
        <taxon>Bacilli</taxon>
        <taxon>Bacillales</taxon>
        <taxon>Bacillaceae</taxon>
        <taxon>Metabacillus</taxon>
    </lineage>
</organism>
<accession>A0A7X2V6X8</accession>
<comment type="caution">
    <text evidence="2">The sequence shown here is derived from an EMBL/GenBank/DDBJ whole genome shotgun (WGS) entry which is preliminary data.</text>
</comment>
<proteinExistence type="predicted"/>
<dbReference type="Proteomes" id="UP000434639">
    <property type="component" value="Unassembled WGS sequence"/>
</dbReference>
<dbReference type="EMBL" id="WMIB01000032">
    <property type="protein sequence ID" value="MTH55559.1"/>
    <property type="molecule type" value="Genomic_DNA"/>
</dbReference>